<evidence type="ECO:0000256" key="1">
    <source>
        <dbReference type="ARBA" id="ARBA00022737"/>
    </source>
</evidence>
<keyword evidence="3" id="KW-1133">Transmembrane helix</keyword>
<accession>A0AAF3JAB1</accession>
<keyword evidence="4" id="KW-1185">Reference proteome</keyword>
<protein>
    <submittedName>
        <fullName evidence="5">Uncharacterized protein</fullName>
    </submittedName>
</protein>
<feature type="region of interest" description="Disordered" evidence="2">
    <location>
        <begin position="114"/>
        <end position="175"/>
    </location>
</feature>
<feature type="compositionally biased region" description="Basic and acidic residues" evidence="2">
    <location>
        <begin position="156"/>
        <end position="169"/>
    </location>
</feature>
<dbReference type="PANTHER" id="PTHR24637:SF428">
    <property type="entry name" value="SCAVENGER RECEPTOR CLASS A MEMBER 3"/>
    <property type="match status" value="1"/>
</dbReference>
<feature type="compositionally biased region" description="Basic residues" evidence="2">
    <location>
        <begin position="573"/>
        <end position="587"/>
    </location>
</feature>
<feature type="compositionally biased region" description="Gly residues" evidence="2">
    <location>
        <begin position="530"/>
        <end position="539"/>
    </location>
</feature>
<evidence type="ECO:0000313" key="5">
    <source>
        <dbReference type="WBParaSite" id="MBELARI_LOCUS6219"/>
    </source>
</evidence>
<dbReference type="Pfam" id="PF01391">
    <property type="entry name" value="Collagen"/>
    <property type="match status" value="1"/>
</dbReference>
<keyword evidence="3" id="KW-0472">Membrane</keyword>
<dbReference type="AlphaFoldDB" id="A0AAF3JAB1"/>
<feature type="compositionally biased region" description="Low complexity" evidence="2">
    <location>
        <begin position="451"/>
        <end position="462"/>
    </location>
</feature>
<proteinExistence type="predicted"/>
<reference evidence="5" key="1">
    <citation type="submission" date="2024-02" db="UniProtKB">
        <authorList>
            <consortium name="WormBaseParasite"/>
        </authorList>
    </citation>
    <scope>IDENTIFICATION</scope>
</reference>
<dbReference type="InterPro" id="IPR008160">
    <property type="entry name" value="Collagen"/>
</dbReference>
<feature type="transmembrane region" description="Helical" evidence="3">
    <location>
        <begin position="20"/>
        <end position="42"/>
    </location>
</feature>
<feature type="compositionally biased region" description="Low complexity" evidence="2">
    <location>
        <begin position="556"/>
        <end position="572"/>
    </location>
</feature>
<feature type="compositionally biased region" description="Polar residues" evidence="2">
    <location>
        <begin position="249"/>
        <end position="259"/>
    </location>
</feature>
<evidence type="ECO:0000256" key="2">
    <source>
        <dbReference type="SAM" id="MobiDB-lite"/>
    </source>
</evidence>
<name>A0AAF3JAB1_9BILA</name>
<keyword evidence="3" id="KW-0812">Transmembrane</keyword>
<feature type="compositionally biased region" description="Low complexity" evidence="2">
    <location>
        <begin position="390"/>
        <end position="399"/>
    </location>
</feature>
<dbReference type="PANTHER" id="PTHR24637">
    <property type="entry name" value="COLLAGEN"/>
    <property type="match status" value="1"/>
</dbReference>
<feature type="region of interest" description="Disordered" evidence="2">
    <location>
        <begin position="242"/>
        <end position="261"/>
    </location>
</feature>
<feature type="compositionally biased region" description="Pro residues" evidence="2">
    <location>
        <begin position="502"/>
        <end position="515"/>
    </location>
</feature>
<dbReference type="Proteomes" id="UP000887575">
    <property type="component" value="Unassembled WGS sequence"/>
</dbReference>
<feature type="region of interest" description="Disordered" evidence="2">
    <location>
        <begin position="380"/>
        <end position="414"/>
    </location>
</feature>
<feature type="region of interest" description="Disordered" evidence="2">
    <location>
        <begin position="433"/>
        <end position="587"/>
    </location>
</feature>
<sequence length="587" mass="63317">MKVDVKLEREYGEARKAAVLSILLATLSTILFISSFPVFIYLQQSFRNDLDQELTSCRLDVYLLWREYEELTVYLNVKPRLKREAQMNDGEIHHHVAAHGVSVLYGTRIGIQPSSHFSNSQPHPPPPPTDEQVVMTGNGIGGKRVGTGKSARVTRRKDTSRGSKPDRRSSISLISGGDSIVPIPLPIVDPLTGKVPFPQPLIGLPAAAVPEQNGFLLQDKKYKIHYITSPTRDQIRNGIKLEKKKTNERSASIPTNSKTQQRKSRYEQFLVLDQTTTVAPIFATLGTKPRAPIEVEYEDTWSHFTQSFSSRAPPSFGPKRPTSTQAPIVQPQIDPQTLPWQDPLTQQWPQIEPQFIPTMSFFPPQNEHKEFDEDGGCCVGEPGDPGPPGIDGDPGFDGLPGEEGHDGQDGQDFGELPVVELGAEEDGWCMICEPGIPGPRGQPGARGDRGPPGQIGPQGPAGRTKKGAKGLQGPAGVAGRPGRKGEPGSGGKVIYEEGPLGPKGPPGTPGLPGPPGEEGIQGVAEDGPLGERGGPGNAGVPGIPGIPGRPGPTGNPGPSGSCKHCNQQQSSQRSRRNRRRLRWRNNH</sequence>
<evidence type="ECO:0000313" key="4">
    <source>
        <dbReference type="Proteomes" id="UP000887575"/>
    </source>
</evidence>
<evidence type="ECO:0000256" key="3">
    <source>
        <dbReference type="SAM" id="Phobius"/>
    </source>
</evidence>
<organism evidence="4 5">
    <name type="scientific">Mesorhabditis belari</name>
    <dbReference type="NCBI Taxonomy" id="2138241"/>
    <lineage>
        <taxon>Eukaryota</taxon>
        <taxon>Metazoa</taxon>
        <taxon>Ecdysozoa</taxon>
        <taxon>Nematoda</taxon>
        <taxon>Chromadorea</taxon>
        <taxon>Rhabditida</taxon>
        <taxon>Rhabditina</taxon>
        <taxon>Rhabditomorpha</taxon>
        <taxon>Rhabditoidea</taxon>
        <taxon>Rhabditidae</taxon>
        <taxon>Mesorhabditinae</taxon>
        <taxon>Mesorhabditis</taxon>
    </lineage>
</organism>
<keyword evidence="1" id="KW-0677">Repeat</keyword>
<dbReference type="WBParaSite" id="MBELARI_LOCUS6219">
    <property type="protein sequence ID" value="MBELARI_LOCUS6219"/>
    <property type="gene ID" value="MBELARI_LOCUS6219"/>
</dbReference>